<evidence type="ECO:0008006" key="4">
    <source>
        <dbReference type="Google" id="ProtNLM"/>
    </source>
</evidence>
<proteinExistence type="predicted"/>
<dbReference type="InterPro" id="IPR029052">
    <property type="entry name" value="Metallo-depent_PP-like"/>
</dbReference>
<organism evidence="2 3">
    <name type="scientific">Pseudo-nitzschia multistriata</name>
    <dbReference type="NCBI Taxonomy" id="183589"/>
    <lineage>
        <taxon>Eukaryota</taxon>
        <taxon>Sar</taxon>
        <taxon>Stramenopiles</taxon>
        <taxon>Ochrophyta</taxon>
        <taxon>Bacillariophyta</taxon>
        <taxon>Bacillariophyceae</taxon>
        <taxon>Bacillariophycidae</taxon>
        <taxon>Bacillariales</taxon>
        <taxon>Bacillariaceae</taxon>
        <taxon>Pseudo-nitzschia</taxon>
    </lineage>
</organism>
<evidence type="ECO:0000313" key="2">
    <source>
        <dbReference type="EMBL" id="VEU45318.1"/>
    </source>
</evidence>
<dbReference type="SUPFAM" id="SSF56300">
    <property type="entry name" value="Metallo-dependent phosphatases"/>
    <property type="match status" value="1"/>
</dbReference>
<keyword evidence="3" id="KW-1185">Reference proteome</keyword>
<dbReference type="OrthoDB" id="47003at2759"/>
<keyword evidence="1" id="KW-1133">Transmembrane helix</keyword>
<sequence length="529" mass="59361">MMFGKKKFSKWIYQADTQDSSDDSSSIPSEAAVLDDLHAKGNGDTQTTVAVVEGRVHENLYDAERQSGAKLKDSLVLMGDRIGDRMGERLESARETIRENCQLFLLVSAAIVLIVVGMIVVGVNVGRSKEKLAVAVPDDDGFDFRGFVNTTSAILPGAPTNAPSKMQSIQDTKMPSAMPSTSEPSISNALPVSLSNFPSLAPIGSWSMSPSSIPGSTELPSFSPTHIPTTPIDPVTRSPVRPFAANDDSVLTFCVIADVPYTEDEVADLPKQIRTQMHGCEFLVHLGDIFVGDTFCRAENYETIRDIMLESHAPAFLVPGDNEWNDCIRSEIDTGWDHWTNHFIGFENNWNHTFSLIRQPGYPENFYFIRKRTLVFGLNIVGGRVHNETEWQIRLRSEYEWVRDVMLLNLVAMDASDGVILMAHANPSEDHSEFFNAFRVFLRDVLKNQFPVLYLHGDGHDFMYTPNYHNQENFLRIQHEGGTNEPVLKIMAGPKRGHRVRSSVQNAFQYNRQLSTFPSREKEKNKKDE</sequence>
<protein>
    <recommendedName>
        <fullName evidence="4">Calcineurin-like phosphoesterase domain-containing protein</fullName>
    </recommendedName>
</protein>
<keyword evidence="1" id="KW-0472">Membrane</keyword>
<dbReference type="AlphaFoldDB" id="A0A448ZTE2"/>
<gene>
    <name evidence="2" type="ORF">PSNMU_V1.4_AUG-EV-PASAV3_0124900</name>
</gene>
<name>A0A448ZTE2_9STRA</name>
<dbReference type="Gene3D" id="3.60.21.10">
    <property type="match status" value="1"/>
</dbReference>
<dbReference type="EMBL" id="CAACVS010000699">
    <property type="protein sequence ID" value="VEU45318.1"/>
    <property type="molecule type" value="Genomic_DNA"/>
</dbReference>
<evidence type="ECO:0000313" key="3">
    <source>
        <dbReference type="Proteomes" id="UP000291116"/>
    </source>
</evidence>
<reference evidence="2 3" key="1">
    <citation type="submission" date="2019-01" db="EMBL/GenBank/DDBJ databases">
        <authorList>
            <person name="Ferrante I. M."/>
        </authorList>
    </citation>
    <scope>NUCLEOTIDE SEQUENCE [LARGE SCALE GENOMIC DNA]</scope>
    <source>
        <strain evidence="2 3">B856</strain>
    </source>
</reference>
<accession>A0A448ZTE2</accession>
<keyword evidence="1" id="KW-0812">Transmembrane</keyword>
<evidence type="ECO:0000256" key="1">
    <source>
        <dbReference type="SAM" id="Phobius"/>
    </source>
</evidence>
<dbReference type="Proteomes" id="UP000291116">
    <property type="component" value="Unassembled WGS sequence"/>
</dbReference>
<feature type="transmembrane region" description="Helical" evidence="1">
    <location>
        <begin position="103"/>
        <end position="123"/>
    </location>
</feature>